<accession>B0JQJ4</accession>
<dbReference type="Proteomes" id="UP000001510">
    <property type="component" value="Chromosome"/>
</dbReference>
<protein>
    <submittedName>
        <fullName evidence="1">Uncharacterized protein</fullName>
    </submittedName>
</protein>
<keyword evidence="2" id="KW-1185">Reference proteome</keyword>
<evidence type="ECO:0000313" key="2">
    <source>
        <dbReference type="Proteomes" id="UP000001510"/>
    </source>
</evidence>
<sequence>MLGFCQEELSSAISPENNMIVLIVEAHRVRPKFNLDISPQWDFVKGNYPLQSLQRII</sequence>
<proteinExistence type="predicted"/>
<evidence type="ECO:0000313" key="1">
    <source>
        <dbReference type="EMBL" id="BAG00653.1"/>
    </source>
</evidence>
<organism evidence="1 2">
    <name type="scientific">Microcystis aeruginosa (strain NIES-843 / IAM M-2473)</name>
    <dbReference type="NCBI Taxonomy" id="449447"/>
    <lineage>
        <taxon>Bacteria</taxon>
        <taxon>Bacillati</taxon>
        <taxon>Cyanobacteriota</taxon>
        <taxon>Cyanophyceae</taxon>
        <taxon>Oscillatoriophycideae</taxon>
        <taxon>Chroococcales</taxon>
        <taxon>Microcystaceae</taxon>
        <taxon>Microcystis</taxon>
    </lineage>
</organism>
<name>B0JQJ4_MICAN</name>
<dbReference type="HOGENOM" id="CLU_2991656_0_0_3"/>
<reference evidence="1 2" key="1">
    <citation type="journal article" date="2007" name="DNA Res.">
        <title>Complete genomic structure of the bloom-forming toxic cyanobacterium Microcystis aeruginosa NIES-843.</title>
        <authorList>
            <person name="Kaneko T."/>
            <person name="Nakajima N."/>
            <person name="Okamoto S."/>
            <person name="Suzuki I."/>
            <person name="Tanabe Y."/>
            <person name="Tamaoki M."/>
            <person name="Nakamura Y."/>
            <person name="Kasai F."/>
            <person name="Watanabe A."/>
            <person name="Kawashima K."/>
            <person name="Kishida Y."/>
            <person name="Ono A."/>
            <person name="Shimizu Y."/>
            <person name="Takahashi C."/>
            <person name="Minami C."/>
            <person name="Fujishiro T."/>
            <person name="Kohara M."/>
            <person name="Katoh M."/>
            <person name="Nakazaki N."/>
            <person name="Nakayama S."/>
            <person name="Yamada M."/>
            <person name="Tabata S."/>
            <person name="Watanabe M.M."/>
        </authorList>
    </citation>
    <scope>NUCLEOTIDE SEQUENCE [LARGE SCALE GENOMIC DNA]</scope>
    <source>
        <strain evidence="2">NIES-843 / IAM M-247</strain>
    </source>
</reference>
<dbReference type="EMBL" id="AP009552">
    <property type="protein sequence ID" value="BAG00653.1"/>
    <property type="molecule type" value="Genomic_DNA"/>
</dbReference>
<dbReference type="KEGG" id="mar:MAE_08310"/>
<dbReference type="PaxDb" id="449447-MAE_08310"/>
<gene>
    <name evidence="1" type="ordered locus">MAE_08310</name>
</gene>
<dbReference type="EnsemblBacteria" id="BAG00653">
    <property type="protein sequence ID" value="BAG00653"/>
    <property type="gene ID" value="MAE_08310"/>
</dbReference>
<dbReference type="AlphaFoldDB" id="B0JQJ4"/>